<evidence type="ECO:0000259" key="1">
    <source>
        <dbReference type="Pfam" id="PF13843"/>
    </source>
</evidence>
<dbReference type="EMBL" id="JANEYF010003357">
    <property type="protein sequence ID" value="KAJ8937052.1"/>
    <property type="molecule type" value="Genomic_DNA"/>
</dbReference>
<protein>
    <recommendedName>
        <fullName evidence="1">PiggyBac transposable element-derived protein domain-containing protein</fullName>
    </recommendedName>
</protein>
<organism evidence="2 3">
    <name type="scientific">Rhamnusium bicolor</name>
    <dbReference type="NCBI Taxonomy" id="1586634"/>
    <lineage>
        <taxon>Eukaryota</taxon>
        <taxon>Metazoa</taxon>
        <taxon>Ecdysozoa</taxon>
        <taxon>Arthropoda</taxon>
        <taxon>Hexapoda</taxon>
        <taxon>Insecta</taxon>
        <taxon>Pterygota</taxon>
        <taxon>Neoptera</taxon>
        <taxon>Endopterygota</taxon>
        <taxon>Coleoptera</taxon>
        <taxon>Polyphaga</taxon>
        <taxon>Cucujiformia</taxon>
        <taxon>Chrysomeloidea</taxon>
        <taxon>Cerambycidae</taxon>
        <taxon>Lepturinae</taxon>
        <taxon>Rhagiini</taxon>
        <taxon>Rhamnusium</taxon>
    </lineage>
</organism>
<reference evidence="2" key="1">
    <citation type="journal article" date="2023" name="Insect Mol. Biol.">
        <title>Genome sequencing provides insights into the evolution of gene families encoding plant cell wall-degrading enzymes in longhorned beetles.</title>
        <authorList>
            <person name="Shin N.R."/>
            <person name="Okamura Y."/>
            <person name="Kirsch R."/>
            <person name="Pauchet Y."/>
        </authorList>
    </citation>
    <scope>NUCLEOTIDE SEQUENCE</scope>
    <source>
        <strain evidence="2">RBIC_L_NR</strain>
    </source>
</reference>
<evidence type="ECO:0000313" key="3">
    <source>
        <dbReference type="Proteomes" id="UP001162156"/>
    </source>
</evidence>
<comment type="caution">
    <text evidence="2">The sequence shown here is derived from an EMBL/GenBank/DDBJ whole genome shotgun (WGS) entry which is preliminary data.</text>
</comment>
<dbReference type="InterPro" id="IPR029526">
    <property type="entry name" value="PGBD"/>
</dbReference>
<gene>
    <name evidence="2" type="ORF">NQ314_012046</name>
</gene>
<sequence>MAEVSHVNRQNRDDIWKRNGYEIEIFLLTMSEQRFKFLLRCIRFDDKDTRMERTAFDKLAAIHAIFDIFVTNCKRLLFLSLRNH</sequence>
<keyword evidence="3" id="KW-1185">Reference proteome</keyword>
<accession>A0AAV8XDN7</accession>
<proteinExistence type="predicted"/>
<dbReference type="AlphaFoldDB" id="A0AAV8XDN7"/>
<evidence type="ECO:0000313" key="2">
    <source>
        <dbReference type="EMBL" id="KAJ8937052.1"/>
    </source>
</evidence>
<feature type="domain" description="PiggyBac transposable element-derived protein" evidence="1">
    <location>
        <begin position="6"/>
        <end position="77"/>
    </location>
</feature>
<dbReference type="Proteomes" id="UP001162156">
    <property type="component" value="Unassembled WGS sequence"/>
</dbReference>
<dbReference type="Pfam" id="PF13843">
    <property type="entry name" value="DDE_Tnp_1_7"/>
    <property type="match status" value="1"/>
</dbReference>
<name>A0AAV8XDN7_9CUCU</name>